<protein>
    <submittedName>
        <fullName evidence="2">Uncharacterized protein</fullName>
    </submittedName>
</protein>
<dbReference type="Proteomes" id="UP000503399">
    <property type="component" value="Chromosome"/>
</dbReference>
<name>A0A6F8ZFS2_9FIRM</name>
<feature type="transmembrane region" description="Helical" evidence="1">
    <location>
        <begin position="6"/>
        <end position="28"/>
    </location>
</feature>
<dbReference type="EMBL" id="LR778114">
    <property type="protein sequence ID" value="CAB1128312.1"/>
    <property type="molecule type" value="Genomic_DNA"/>
</dbReference>
<organism evidence="2 3">
    <name type="scientific">Candidatus Hydrogenisulfobacillus filiaventi</name>
    <dbReference type="NCBI Taxonomy" id="2707344"/>
    <lineage>
        <taxon>Bacteria</taxon>
        <taxon>Bacillati</taxon>
        <taxon>Bacillota</taxon>
        <taxon>Clostridia</taxon>
        <taxon>Eubacteriales</taxon>
        <taxon>Clostridiales Family XVII. Incertae Sedis</taxon>
        <taxon>Candidatus Hydrogenisulfobacillus</taxon>
    </lineage>
</organism>
<reference evidence="2 3" key="1">
    <citation type="submission" date="2020-02" db="EMBL/GenBank/DDBJ databases">
        <authorList>
            <person name="Hogendoorn C."/>
        </authorList>
    </citation>
    <scope>NUCLEOTIDE SEQUENCE [LARGE SCALE GENOMIC DNA]</scope>
    <source>
        <strain evidence="2">R501</strain>
    </source>
</reference>
<proteinExistence type="predicted"/>
<evidence type="ECO:0000313" key="3">
    <source>
        <dbReference type="Proteomes" id="UP000503399"/>
    </source>
</evidence>
<sequence>MHTLETVAAQLTVVLSPLLTGLLLVAIYRGAAYLRHLADHLKVRTVREAADWAIAQAAALARTVVVALNQDVVNAAKRQGRWTPELARQVKAEAVAQIQSLLTREARRILADLTGDLATYLGTLVEAEVATAPNRRRGGGETAARAGSRP</sequence>
<dbReference type="AlphaFoldDB" id="A0A6F8ZFS2"/>
<keyword evidence="1" id="KW-1133">Transmembrane helix</keyword>
<dbReference type="KEGG" id="hfv:R50_0806"/>
<keyword evidence="1" id="KW-0472">Membrane</keyword>
<keyword evidence="3" id="KW-1185">Reference proteome</keyword>
<accession>A0A6F8ZFS2</accession>
<keyword evidence="1" id="KW-0812">Transmembrane</keyword>
<evidence type="ECO:0000256" key="1">
    <source>
        <dbReference type="SAM" id="Phobius"/>
    </source>
</evidence>
<gene>
    <name evidence="2" type="ORF">R50_0806</name>
</gene>
<evidence type="ECO:0000313" key="2">
    <source>
        <dbReference type="EMBL" id="CAB1128312.1"/>
    </source>
</evidence>